<dbReference type="Proteomes" id="UP000004980">
    <property type="component" value="Unassembled WGS sequence"/>
</dbReference>
<sequence>MHKPLESYLSDLIDHITGLAVAAGGVILSGAEIAWKLVVASVPVVGGAKVFKRRYDPTVDVARELESFDETNPGWDRAYLVNEAAASLSNGVSLQRIRIIYGSEVADLAERKYVERNVRHSA</sequence>
<evidence type="ECO:0000313" key="1">
    <source>
        <dbReference type="EMBL" id="EIN01529.1"/>
    </source>
</evidence>
<name>A0ABN0FRU5_9BURK</name>
<dbReference type="RefSeq" id="WP_007579577.1">
    <property type="nucleotide sequence ID" value="NZ_AKAU01000056.1"/>
</dbReference>
<dbReference type="EMBL" id="AKAU01000056">
    <property type="protein sequence ID" value="EIN01529.1"/>
    <property type="molecule type" value="Genomic_DNA"/>
</dbReference>
<proteinExistence type="predicted"/>
<evidence type="ECO:0000313" key="2">
    <source>
        <dbReference type="Proteomes" id="UP000004980"/>
    </source>
</evidence>
<organism evidence="1 2">
    <name type="scientific">Paraburkholderia hospita</name>
    <dbReference type="NCBI Taxonomy" id="169430"/>
    <lineage>
        <taxon>Bacteria</taxon>
        <taxon>Pseudomonadati</taxon>
        <taxon>Pseudomonadota</taxon>
        <taxon>Betaproteobacteria</taxon>
        <taxon>Burkholderiales</taxon>
        <taxon>Burkholderiaceae</taxon>
        <taxon>Paraburkholderia</taxon>
    </lineage>
</organism>
<protein>
    <submittedName>
        <fullName evidence="1">Uncharacterized protein</fullName>
    </submittedName>
</protein>
<reference evidence="1 2" key="1">
    <citation type="journal article" date="2012" name="J. Bacteriol.">
        <title>Draft Genome Sequence of the Soil Bacterium Burkholderia terrae Strain BS001, Which Interacts with Fungal Surface Structures.</title>
        <authorList>
            <person name="Nazir R."/>
            <person name="Hansen M.A."/>
            <person name="Sorensen S."/>
            <person name="van Elsas J.D."/>
        </authorList>
    </citation>
    <scope>NUCLEOTIDE SEQUENCE [LARGE SCALE GENOMIC DNA]</scope>
    <source>
        <strain evidence="1 2">BS001</strain>
    </source>
</reference>
<keyword evidence="2" id="KW-1185">Reference proteome</keyword>
<comment type="caution">
    <text evidence="1">The sequence shown here is derived from an EMBL/GenBank/DDBJ whole genome shotgun (WGS) entry which is preliminary data.</text>
</comment>
<accession>A0ABN0FRU5</accession>
<gene>
    <name evidence="1" type="ORF">WQE_08487</name>
</gene>